<sequence>MRQGILWYSGIFLLVIILVIISFLSAPAFAHVPVFGGDGKSPEAAIHIEDPSKSRVLYGELASGDLRYYSFNVEKGERIVLGLTIPVEDGHKGFTPSLILIGPGLTDEEKISEKLEVPERYGAKVLSYSLPESPVYEGFTPSAFYSLVKLDIKAPESGTYYVAVGAIQKAGSRKGEDEIQEKGLQEREIPGEGNYGLILGYRETFTLREWVSVPLSQIKIYRWEGQGLFLISTPLVLTLAAGLLAIFLKRESVVGFNPARISGILAGFFFLGTGMSYIFQMLISLSKSSFSSEVFITFILIFASIGLGVIAIALSLKDESYGTGFARKRLYFSGLGIAGLLFWAGLFIGPLLAFEAAILPWKRK</sequence>
<feature type="transmembrane region" description="Helical" evidence="1">
    <location>
        <begin position="336"/>
        <end position="359"/>
    </location>
</feature>
<keyword evidence="1" id="KW-0812">Transmembrane</keyword>
<feature type="transmembrane region" description="Helical" evidence="1">
    <location>
        <begin position="6"/>
        <end position="30"/>
    </location>
</feature>
<protein>
    <submittedName>
        <fullName evidence="2">Uncharacterized protein</fullName>
    </submittedName>
</protein>
<feature type="transmembrane region" description="Helical" evidence="1">
    <location>
        <begin position="294"/>
        <end position="316"/>
    </location>
</feature>
<proteinExistence type="predicted"/>
<dbReference type="AlphaFoldDB" id="A0A0E3Q8M2"/>
<reference evidence="2 3" key="1">
    <citation type="submission" date="2014-07" db="EMBL/GenBank/DDBJ databases">
        <title>Methanogenic archaea and the global carbon cycle.</title>
        <authorList>
            <person name="Henriksen J.R."/>
            <person name="Luke J."/>
            <person name="Reinhart S."/>
            <person name="Benedict M.N."/>
            <person name="Youngblut N.D."/>
            <person name="Metcalf M.E."/>
            <person name="Whitaker R.J."/>
            <person name="Metcalf W.W."/>
        </authorList>
    </citation>
    <scope>NUCLEOTIDE SEQUENCE [LARGE SCALE GENOMIC DNA]</scope>
    <source>
        <strain evidence="2 3">Z-761</strain>
    </source>
</reference>
<dbReference type="Gene3D" id="2.60.120.380">
    <property type="match status" value="1"/>
</dbReference>
<dbReference type="HOGENOM" id="CLU_768615_0_0_2"/>
<feature type="transmembrane region" description="Helical" evidence="1">
    <location>
        <begin position="260"/>
        <end position="282"/>
    </location>
</feature>
<keyword evidence="1" id="KW-0472">Membrane</keyword>
<dbReference type="RefSeq" id="WP_048122487.1">
    <property type="nucleotide sequence ID" value="NZ_CP009520.1"/>
</dbReference>
<evidence type="ECO:0000313" key="3">
    <source>
        <dbReference type="Proteomes" id="UP000033096"/>
    </source>
</evidence>
<dbReference type="PATRIC" id="fig|1434123.4.peg.3624"/>
<dbReference type="Proteomes" id="UP000033096">
    <property type="component" value="Chromosome"/>
</dbReference>
<keyword evidence="3" id="KW-1185">Reference proteome</keyword>
<name>A0A0E3Q8M2_9EURY</name>
<dbReference type="GeneID" id="24811475"/>
<feature type="transmembrane region" description="Helical" evidence="1">
    <location>
        <begin position="227"/>
        <end position="248"/>
    </location>
</feature>
<accession>A0A0E3Q8M2</accession>
<dbReference type="EMBL" id="CP009520">
    <property type="protein sequence ID" value="AKB45222.1"/>
    <property type="molecule type" value="Genomic_DNA"/>
</dbReference>
<evidence type="ECO:0000256" key="1">
    <source>
        <dbReference type="SAM" id="Phobius"/>
    </source>
</evidence>
<keyword evidence="1" id="KW-1133">Transmembrane helix</keyword>
<evidence type="ECO:0000313" key="2">
    <source>
        <dbReference type="EMBL" id="AKB45222.1"/>
    </source>
</evidence>
<organism evidence="2 3">
    <name type="scientific">Methanosarcina vacuolata Z-761</name>
    <dbReference type="NCBI Taxonomy" id="1434123"/>
    <lineage>
        <taxon>Archaea</taxon>
        <taxon>Methanobacteriati</taxon>
        <taxon>Methanobacteriota</taxon>
        <taxon>Stenosarchaea group</taxon>
        <taxon>Methanomicrobia</taxon>
        <taxon>Methanosarcinales</taxon>
        <taxon>Methanosarcinaceae</taxon>
        <taxon>Methanosarcina</taxon>
    </lineage>
</organism>
<dbReference type="KEGG" id="mvc:MSVAZ_2953"/>
<gene>
    <name evidence="2" type="ORF">MSVAZ_2953</name>
</gene>